<dbReference type="InterPro" id="IPR050272">
    <property type="entry name" value="Isochorismatase-like_hydrls"/>
</dbReference>
<dbReference type="OrthoDB" id="245563at2759"/>
<dbReference type="RefSeq" id="XP_058331096.1">
    <property type="nucleotide sequence ID" value="XM_058475356.1"/>
</dbReference>
<gene>
    <name evidence="4" type="ORF">N7468_006060</name>
</gene>
<comment type="similarity">
    <text evidence="1">Belongs to the isochorismatase family.</text>
</comment>
<dbReference type="Pfam" id="PF00857">
    <property type="entry name" value="Isochorismatase"/>
    <property type="match status" value="1"/>
</dbReference>
<evidence type="ECO:0000256" key="1">
    <source>
        <dbReference type="ARBA" id="ARBA00006336"/>
    </source>
</evidence>
<comment type="caution">
    <text evidence="4">The sequence shown here is derived from an EMBL/GenBank/DDBJ whole genome shotgun (WGS) entry which is preliminary data.</text>
</comment>
<dbReference type="AlphaFoldDB" id="A0A9W9P065"/>
<dbReference type="Gene3D" id="3.40.50.850">
    <property type="entry name" value="Isochorismatase-like"/>
    <property type="match status" value="1"/>
</dbReference>
<dbReference type="GeneID" id="83202659"/>
<feature type="domain" description="Isochorismatase-like" evidence="3">
    <location>
        <begin position="4"/>
        <end position="155"/>
    </location>
</feature>
<proteinExistence type="inferred from homology"/>
<organism evidence="4 5">
    <name type="scientific">Penicillium chermesinum</name>
    <dbReference type="NCBI Taxonomy" id="63820"/>
    <lineage>
        <taxon>Eukaryota</taxon>
        <taxon>Fungi</taxon>
        <taxon>Dikarya</taxon>
        <taxon>Ascomycota</taxon>
        <taxon>Pezizomycotina</taxon>
        <taxon>Eurotiomycetes</taxon>
        <taxon>Eurotiomycetidae</taxon>
        <taxon>Eurotiales</taxon>
        <taxon>Aspergillaceae</taxon>
        <taxon>Penicillium</taxon>
    </lineage>
</organism>
<dbReference type="SUPFAM" id="SSF52499">
    <property type="entry name" value="Isochorismatase-like hydrolases"/>
    <property type="match status" value="1"/>
</dbReference>
<dbReference type="GO" id="GO:0016787">
    <property type="term" value="F:hydrolase activity"/>
    <property type="evidence" value="ECO:0007669"/>
    <property type="project" value="UniProtKB-KW"/>
</dbReference>
<dbReference type="PANTHER" id="PTHR43540">
    <property type="entry name" value="PEROXYUREIDOACRYLATE/UREIDOACRYLATE AMIDOHYDROLASE-RELATED"/>
    <property type="match status" value="1"/>
</dbReference>
<sequence>MSKTALFVIDTQAELVSNAGTAIPHAARICHACAAILERARSAPASSVEIIVVQHAEDPSDPEATLIPGNTGWELTLPPQGNVVNERLVQKTTADTFESNHTLASDLKAQGISKIVACGVQSDFCVRATCRGAVDAGFDVVLLQGAHSTYDSSDKGKTAEEIERDIEEELERTGVHITHWEDYAF</sequence>
<protein>
    <recommendedName>
        <fullName evidence="3">Isochorismatase-like domain-containing protein</fullName>
    </recommendedName>
</protein>
<evidence type="ECO:0000259" key="3">
    <source>
        <dbReference type="Pfam" id="PF00857"/>
    </source>
</evidence>
<accession>A0A9W9P065</accession>
<dbReference type="InterPro" id="IPR000868">
    <property type="entry name" value="Isochorismatase-like_dom"/>
</dbReference>
<dbReference type="PANTHER" id="PTHR43540:SF6">
    <property type="entry name" value="ISOCHORISMATASE-LIKE DOMAIN-CONTAINING PROTEIN"/>
    <property type="match status" value="1"/>
</dbReference>
<evidence type="ECO:0000313" key="4">
    <source>
        <dbReference type="EMBL" id="KAJ5233104.1"/>
    </source>
</evidence>
<evidence type="ECO:0000313" key="5">
    <source>
        <dbReference type="Proteomes" id="UP001150941"/>
    </source>
</evidence>
<dbReference type="Proteomes" id="UP001150941">
    <property type="component" value="Unassembled WGS sequence"/>
</dbReference>
<keyword evidence="5" id="KW-1185">Reference proteome</keyword>
<dbReference type="InterPro" id="IPR036380">
    <property type="entry name" value="Isochorismatase-like_sf"/>
</dbReference>
<dbReference type="EMBL" id="JAPQKS010000004">
    <property type="protein sequence ID" value="KAJ5233104.1"/>
    <property type="molecule type" value="Genomic_DNA"/>
</dbReference>
<evidence type="ECO:0000256" key="2">
    <source>
        <dbReference type="ARBA" id="ARBA00022801"/>
    </source>
</evidence>
<reference evidence="4" key="2">
    <citation type="journal article" date="2023" name="IMA Fungus">
        <title>Comparative genomic study of the Penicillium genus elucidates a diverse pangenome and 15 lateral gene transfer events.</title>
        <authorList>
            <person name="Petersen C."/>
            <person name="Sorensen T."/>
            <person name="Nielsen M.R."/>
            <person name="Sondergaard T.E."/>
            <person name="Sorensen J.L."/>
            <person name="Fitzpatrick D.A."/>
            <person name="Frisvad J.C."/>
            <person name="Nielsen K.L."/>
        </authorList>
    </citation>
    <scope>NUCLEOTIDE SEQUENCE</scope>
    <source>
        <strain evidence="4">IBT 19713</strain>
    </source>
</reference>
<name>A0A9W9P065_9EURO</name>
<keyword evidence="2" id="KW-0378">Hydrolase</keyword>
<reference evidence="4" key="1">
    <citation type="submission" date="2022-11" db="EMBL/GenBank/DDBJ databases">
        <authorList>
            <person name="Petersen C."/>
        </authorList>
    </citation>
    <scope>NUCLEOTIDE SEQUENCE</scope>
    <source>
        <strain evidence="4">IBT 19713</strain>
    </source>
</reference>